<feature type="compositionally biased region" description="Basic and acidic residues" evidence="1">
    <location>
        <begin position="83"/>
        <end position="92"/>
    </location>
</feature>
<dbReference type="VEuPathDB" id="FungiDB:TRICI_003259"/>
<dbReference type="EMBL" id="SWFS01000236">
    <property type="protein sequence ID" value="KAA8913197.1"/>
    <property type="molecule type" value="Genomic_DNA"/>
</dbReference>
<organism evidence="2 3">
    <name type="scientific">Trichomonascus ciferrii</name>
    <dbReference type="NCBI Taxonomy" id="44093"/>
    <lineage>
        <taxon>Eukaryota</taxon>
        <taxon>Fungi</taxon>
        <taxon>Dikarya</taxon>
        <taxon>Ascomycota</taxon>
        <taxon>Saccharomycotina</taxon>
        <taxon>Dipodascomycetes</taxon>
        <taxon>Dipodascales</taxon>
        <taxon>Trichomonascaceae</taxon>
        <taxon>Trichomonascus</taxon>
        <taxon>Trichomonascus ciferrii complex</taxon>
    </lineage>
</organism>
<gene>
    <name evidence="2" type="ORF">TRICI_003259</name>
</gene>
<reference evidence="2" key="1">
    <citation type="journal article" date="2019" name="G3 (Bethesda)">
        <title>Genome Assemblies of Two Rare Opportunistic Yeast Pathogens: Diutina rugosa (syn. Candida rugosa) and Trichomonascus ciferrii (syn. Candida ciferrii).</title>
        <authorList>
            <person name="Mixao V."/>
            <person name="Saus E."/>
            <person name="Hansen A.P."/>
            <person name="Lass-Florl C."/>
            <person name="Gabaldon T."/>
        </authorList>
    </citation>
    <scope>NUCLEOTIDE SEQUENCE</scope>
    <source>
        <strain evidence="2">CBS 4856</strain>
    </source>
</reference>
<dbReference type="Proteomes" id="UP000761534">
    <property type="component" value="Unassembled WGS sequence"/>
</dbReference>
<name>A0A642V5M3_9ASCO</name>
<dbReference type="OrthoDB" id="272778at2759"/>
<accession>A0A642V5M3</accession>
<feature type="region of interest" description="Disordered" evidence="1">
    <location>
        <begin position="81"/>
        <end position="118"/>
    </location>
</feature>
<dbReference type="AlphaFoldDB" id="A0A642V5M3"/>
<evidence type="ECO:0000256" key="1">
    <source>
        <dbReference type="SAM" id="MobiDB-lite"/>
    </source>
</evidence>
<sequence>MYRCQLIPGTSSSSSELKAEFSDKAILYTVAIQLALSYPPGSIISALVGWTIGGLIHSEIIPGKNWRIPFYHKLGLEVQVSEPTRDTESTNDDHEEVNQEQAPHRPLASQVLDTFRTV</sequence>
<evidence type="ECO:0000313" key="2">
    <source>
        <dbReference type="EMBL" id="KAA8913197.1"/>
    </source>
</evidence>
<evidence type="ECO:0000313" key="3">
    <source>
        <dbReference type="Proteomes" id="UP000761534"/>
    </source>
</evidence>
<keyword evidence="3" id="KW-1185">Reference proteome</keyword>
<proteinExistence type="predicted"/>
<comment type="caution">
    <text evidence="2">The sequence shown here is derived from an EMBL/GenBank/DDBJ whole genome shotgun (WGS) entry which is preliminary data.</text>
</comment>
<protein>
    <submittedName>
        <fullName evidence="2">Uncharacterized protein</fullName>
    </submittedName>
</protein>